<dbReference type="WBParaSite" id="maker-uti_cns_0015259-snap-gene-0.3-mRNA-1">
    <property type="protein sequence ID" value="maker-uti_cns_0015259-snap-gene-0.3-mRNA-1"/>
    <property type="gene ID" value="maker-uti_cns_0015259-snap-gene-0.3"/>
</dbReference>
<dbReference type="InterPro" id="IPR001828">
    <property type="entry name" value="ANF_lig-bd_rcpt"/>
</dbReference>
<dbReference type="GO" id="GO:0038039">
    <property type="term" value="C:G protein-coupled receptor heterodimeric complex"/>
    <property type="evidence" value="ECO:0007669"/>
    <property type="project" value="TreeGrafter"/>
</dbReference>
<feature type="transmembrane region" description="Helical" evidence="9">
    <location>
        <begin position="408"/>
        <end position="433"/>
    </location>
</feature>
<keyword evidence="11" id="KW-1185">Reference proteome</keyword>
<dbReference type="SUPFAM" id="SSF53822">
    <property type="entry name" value="Periplasmic binding protein-like I"/>
    <property type="match status" value="1"/>
</dbReference>
<feature type="transmembrane region" description="Helical" evidence="9">
    <location>
        <begin position="478"/>
        <end position="500"/>
    </location>
</feature>
<keyword evidence="2 9" id="KW-0812">Transmembrane</keyword>
<feature type="transmembrane region" description="Helical" evidence="9">
    <location>
        <begin position="445"/>
        <end position="466"/>
    </location>
</feature>
<keyword evidence="8" id="KW-0807">Transducer</keyword>
<dbReference type="PANTHER" id="PTHR10519">
    <property type="entry name" value="GABA-B RECEPTOR"/>
    <property type="match status" value="1"/>
</dbReference>
<dbReference type="InterPro" id="IPR017978">
    <property type="entry name" value="GPCR_3_C"/>
</dbReference>
<dbReference type="InterPro" id="IPR002455">
    <property type="entry name" value="GPCR3_GABA-B"/>
</dbReference>
<dbReference type="GO" id="GO:0004965">
    <property type="term" value="F:G protein-coupled GABA receptor activity"/>
    <property type="evidence" value="ECO:0007669"/>
    <property type="project" value="InterPro"/>
</dbReference>
<dbReference type="PROSITE" id="PS50259">
    <property type="entry name" value="G_PROTEIN_RECEP_F3_4"/>
    <property type="match status" value="1"/>
</dbReference>
<evidence type="ECO:0000313" key="12">
    <source>
        <dbReference type="WBParaSite" id="maker-uti_cns_0015259-snap-gene-0.3-mRNA-1"/>
    </source>
</evidence>
<dbReference type="Gene3D" id="3.40.50.2300">
    <property type="match status" value="3"/>
</dbReference>
<name>A0A1I8IPS1_9PLAT</name>
<keyword evidence="4" id="KW-0297">G-protein coupled receptor</keyword>
<feature type="transmembrane region" description="Helical" evidence="9">
    <location>
        <begin position="578"/>
        <end position="599"/>
    </location>
</feature>
<dbReference type="Proteomes" id="UP000095280">
    <property type="component" value="Unplaced"/>
</dbReference>
<dbReference type="CDD" id="cd15047">
    <property type="entry name" value="7tmC_GABA-B-like"/>
    <property type="match status" value="1"/>
</dbReference>
<evidence type="ECO:0000256" key="2">
    <source>
        <dbReference type="ARBA" id="ARBA00022692"/>
    </source>
</evidence>
<evidence type="ECO:0000256" key="9">
    <source>
        <dbReference type="SAM" id="Phobius"/>
    </source>
</evidence>
<dbReference type="Pfam" id="PF00003">
    <property type="entry name" value="7tm_3"/>
    <property type="match status" value="1"/>
</dbReference>
<proteinExistence type="predicted"/>
<dbReference type="Pfam" id="PF01094">
    <property type="entry name" value="ANF_receptor"/>
    <property type="match status" value="1"/>
</dbReference>
<accession>A0A1I8IPS1</accession>
<dbReference type="GO" id="GO:0007214">
    <property type="term" value="P:gamma-aminobutyric acid signaling pathway"/>
    <property type="evidence" value="ECO:0007669"/>
    <property type="project" value="TreeGrafter"/>
</dbReference>
<dbReference type="AlphaFoldDB" id="A0A1I8IPS1"/>
<dbReference type="InterPro" id="IPR028082">
    <property type="entry name" value="Peripla_BP_I"/>
</dbReference>
<feature type="transmembrane region" description="Helical" evidence="9">
    <location>
        <begin position="642"/>
        <end position="664"/>
    </location>
</feature>
<reference evidence="12" key="1">
    <citation type="submission" date="2016-11" db="UniProtKB">
        <authorList>
            <consortium name="WormBaseParasite"/>
        </authorList>
    </citation>
    <scope>IDENTIFICATION</scope>
</reference>
<keyword evidence="3 9" id="KW-1133">Transmembrane helix</keyword>
<keyword evidence="5 9" id="KW-0472">Membrane</keyword>
<keyword evidence="7" id="KW-0325">Glycoprotein</keyword>
<feature type="domain" description="G-protein coupled receptors family 3 profile" evidence="10">
    <location>
        <begin position="477"/>
        <end position="671"/>
    </location>
</feature>
<evidence type="ECO:0000256" key="6">
    <source>
        <dbReference type="ARBA" id="ARBA00023170"/>
    </source>
</evidence>
<keyword evidence="6" id="KW-0675">Receptor</keyword>
<comment type="subcellular location">
    <subcellularLocation>
        <location evidence="1">Membrane</location>
        <topology evidence="1">Multi-pass membrane protein</topology>
    </subcellularLocation>
</comment>
<evidence type="ECO:0000256" key="5">
    <source>
        <dbReference type="ARBA" id="ARBA00023136"/>
    </source>
</evidence>
<organism evidence="11 12">
    <name type="scientific">Macrostomum lignano</name>
    <dbReference type="NCBI Taxonomy" id="282301"/>
    <lineage>
        <taxon>Eukaryota</taxon>
        <taxon>Metazoa</taxon>
        <taxon>Spiralia</taxon>
        <taxon>Lophotrochozoa</taxon>
        <taxon>Platyhelminthes</taxon>
        <taxon>Rhabditophora</taxon>
        <taxon>Macrostomorpha</taxon>
        <taxon>Macrostomida</taxon>
        <taxon>Macrostomidae</taxon>
        <taxon>Macrostomum</taxon>
    </lineage>
</organism>
<evidence type="ECO:0000256" key="3">
    <source>
        <dbReference type="ARBA" id="ARBA00022989"/>
    </source>
</evidence>
<evidence type="ECO:0000256" key="4">
    <source>
        <dbReference type="ARBA" id="ARBA00023040"/>
    </source>
</evidence>
<dbReference type="PANTHER" id="PTHR10519:SF74">
    <property type="entry name" value="GAMMA-AMINOBUTYRIC ACID TYPE B RECEPTOR SUBUNIT 2"/>
    <property type="match status" value="1"/>
</dbReference>
<protein>
    <submittedName>
        <fullName evidence="12">G_PROTEIN_RECEP_F3_4 domain-containing protein</fullName>
    </submittedName>
</protein>
<dbReference type="PRINTS" id="PR01176">
    <property type="entry name" value="GABABRECEPTR"/>
</dbReference>
<evidence type="ECO:0000313" key="11">
    <source>
        <dbReference type="Proteomes" id="UP000095280"/>
    </source>
</evidence>
<evidence type="ECO:0000256" key="1">
    <source>
        <dbReference type="ARBA" id="ARBA00004141"/>
    </source>
</evidence>
<evidence type="ECO:0000256" key="8">
    <source>
        <dbReference type="ARBA" id="ARBA00023224"/>
    </source>
</evidence>
<evidence type="ECO:0000256" key="7">
    <source>
        <dbReference type="ARBA" id="ARBA00023180"/>
    </source>
</evidence>
<feature type="transmembrane region" description="Helical" evidence="9">
    <location>
        <begin position="619"/>
        <end position="636"/>
    </location>
</feature>
<feature type="transmembrane region" description="Helical" evidence="9">
    <location>
        <begin position="521"/>
        <end position="542"/>
    </location>
</feature>
<evidence type="ECO:0000259" key="10">
    <source>
        <dbReference type="PROSITE" id="PS50259"/>
    </source>
</evidence>
<sequence>LAWTVVTCDVASDPVASDDNRTEIALLNICTVMPSGERRVQETALRFYLPYINNRTDLFPTFRLKIHYQCALDTHGSATKAFIEGYFKEPNKALILGILFSQQSQVVADVCRLYHVPIVGISFETVIAASNITIVYKGLFTSTLRDIIERMKVDDVRIFVAFRYSSIEAEPMECLYNLFGPKYQWIFSGWHGLPATAPTGDCTLEMKSKAVQNAIIFDTAMANPNFKAPPTNTGLTMDELFADYKAEFGQWTSSNNSVARVFDTLTTAALAINDTLQLHDYSSSLDLGNSSFKTSLLEHIRSQNFHGLEGPVQFDKNGDRIGQVVVFQIRGISRIVTHCHAKESSLQAQQGSLKTVPQPSDNVAVPVANFDPATNVTVWKQSLQFAGDKPPIDSPVVLNERIMVSQSASTTCLVLCAVGIGFAVVSVCVNLWYRNLKLIKMSSPNVNLVIALGCVLGYCSCIAMALNGGSFTGVSLCWTQTCCLAAGYSCAFGAMFAKTWRVHVIFTNKRLKRVAIKDWHLFSVVAVLLLLDAALLLLWLGLDPMELGAFQLPSVEDPERGVIYRQRLEFCRSDNSGVWNGVLVGIKGLILIFGIFFAWETRKIKVEALNDSRQIGICVYNTLIMAAIGVSLSYVLPNSQATLRFVLVAACIIICSTTTLLFVFGSKMILLAQHGPGRVDDLANAMNTFTVQGAAGRAGNNAG</sequence>